<evidence type="ECO:0000313" key="14">
    <source>
        <dbReference type="EMBL" id="MBC8568053.1"/>
    </source>
</evidence>
<keyword evidence="8 13" id="KW-0566">Pantothenate biosynthesis</keyword>
<feature type="binding site" evidence="13">
    <location>
        <begin position="30"/>
        <end position="37"/>
    </location>
    <ligand>
        <name>ATP</name>
        <dbReference type="ChEBI" id="CHEBI:30616"/>
    </ligand>
</feature>
<evidence type="ECO:0000256" key="13">
    <source>
        <dbReference type="HAMAP-Rule" id="MF_00158"/>
    </source>
</evidence>
<dbReference type="InterPro" id="IPR042176">
    <property type="entry name" value="Pantoate_ligase_C"/>
</dbReference>
<comment type="similarity">
    <text evidence="3 13">Belongs to the pantothenate synthetase family.</text>
</comment>
<comment type="caution">
    <text evidence="14">The sequence shown here is derived from an EMBL/GenBank/DDBJ whole genome shotgun (WGS) entry which is preliminary data.</text>
</comment>
<dbReference type="AlphaFoldDB" id="A0A926I9D7"/>
<dbReference type="RefSeq" id="WP_177269781.1">
    <property type="nucleotide sequence ID" value="NZ_JACRTA010000001.1"/>
</dbReference>
<dbReference type="PANTHER" id="PTHR21299">
    <property type="entry name" value="CYTIDYLATE KINASE/PANTOATE-BETA-ALANINE LIGASE"/>
    <property type="match status" value="1"/>
</dbReference>
<name>A0A926I9D7_9FIRM</name>
<comment type="subunit">
    <text evidence="13">Homodimer.</text>
</comment>
<feature type="binding site" evidence="13">
    <location>
        <begin position="148"/>
        <end position="151"/>
    </location>
    <ligand>
        <name>ATP</name>
        <dbReference type="ChEBI" id="CHEBI:30616"/>
    </ligand>
</feature>
<gene>
    <name evidence="13" type="primary">panC</name>
    <name evidence="14" type="ORF">H8692_04635</name>
</gene>
<dbReference type="FunFam" id="3.40.50.620:FF:000114">
    <property type="entry name" value="Pantothenate synthetase"/>
    <property type="match status" value="1"/>
</dbReference>
<dbReference type="Pfam" id="PF02569">
    <property type="entry name" value="Pantoate_ligase"/>
    <property type="match status" value="1"/>
</dbReference>
<comment type="subcellular location">
    <subcellularLocation>
        <location evidence="1 13">Cytoplasm</location>
    </subcellularLocation>
</comment>
<dbReference type="Proteomes" id="UP000610862">
    <property type="component" value="Unassembled WGS sequence"/>
</dbReference>
<evidence type="ECO:0000256" key="11">
    <source>
        <dbReference type="ARBA" id="ARBA00048258"/>
    </source>
</evidence>
<comment type="miscellaneous">
    <text evidence="13">The reaction proceeds by a bi uni uni bi ping pong mechanism.</text>
</comment>
<evidence type="ECO:0000256" key="12">
    <source>
        <dbReference type="ARBA" id="ARBA00055042"/>
    </source>
</evidence>
<evidence type="ECO:0000256" key="2">
    <source>
        <dbReference type="ARBA" id="ARBA00004990"/>
    </source>
</evidence>
<evidence type="ECO:0000256" key="5">
    <source>
        <dbReference type="ARBA" id="ARBA00014155"/>
    </source>
</evidence>
<keyword evidence="7 13" id="KW-0436">Ligase</keyword>
<feature type="active site" description="Proton donor" evidence="13">
    <location>
        <position position="37"/>
    </location>
</feature>
<evidence type="ECO:0000256" key="9">
    <source>
        <dbReference type="ARBA" id="ARBA00022741"/>
    </source>
</evidence>
<accession>A0A926I9D7</accession>
<feature type="binding site" evidence="13">
    <location>
        <position position="61"/>
    </location>
    <ligand>
        <name>beta-alanine</name>
        <dbReference type="ChEBI" id="CHEBI:57966"/>
    </ligand>
</feature>
<dbReference type="PANTHER" id="PTHR21299:SF1">
    <property type="entry name" value="PANTOATE--BETA-ALANINE LIGASE"/>
    <property type="match status" value="1"/>
</dbReference>
<comment type="function">
    <text evidence="12 13">Catalyzes the condensation of pantoate with beta-alanine in an ATP-dependent reaction via a pantoyl-adenylate intermediate.</text>
</comment>
<dbReference type="InterPro" id="IPR014729">
    <property type="entry name" value="Rossmann-like_a/b/a_fold"/>
</dbReference>
<keyword evidence="10 13" id="KW-0067">ATP-binding</keyword>
<dbReference type="Gene3D" id="3.30.1300.10">
    <property type="entry name" value="Pantoate-beta-alanine ligase, C-terminal domain"/>
    <property type="match status" value="1"/>
</dbReference>
<dbReference type="HAMAP" id="MF_00158">
    <property type="entry name" value="PanC"/>
    <property type="match status" value="1"/>
</dbReference>
<proteinExistence type="inferred from homology"/>
<dbReference type="CDD" id="cd00560">
    <property type="entry name" value="PanC"/>
    <property type="match status" value="1"/>
</dbReference>
<keyword evidence="6 13" id="KW-0963">Cytoplasm</keyword>
<evidence type="ECO:0000256" key="6">
    <source>
        <dbReference type="ARBA" id="ARBA00022490"/>
    </source>
</evidence>
<sequence>MIIANTIDDVRKKVREWKTSGFTVGLVPTMGALHEGHASLISAAVGGCDRVVASVFVNPTQFSAGEDLDSYPRDFERDCRILEKKGCDMVFHPSVEEMYPEGFGTYINLETEMTKQLCGKSRPGHFRGVCTVVSKLFNIVGPDRAYFGEKDAQQLAVIRRMVKDMNFNIQIVGCPTVRESDGLAKSSRNMYLNYEEREAATVLYRSIEAAKALIRDGSCMLSSKVVALMTDIISSEPAARVDYIQAVDGMTLLPKESLEKGDLVAMAVYIGKTRLIDNFTIGG</sequence>
<dbReference type="EC" id="6.3.2.1" evidence="4 13"/>
<dbReference type="EMBL" id="JACRTA010000001">
    <property type="protein sequence ID" value="MBC8568053.1"/>
    <property type="molecule type" value="Genomic_DNA"/>
</dbReference>
<dbReference type="GO" id="GO:0005524">
    <property type="term" value="F:ATP binding"/>
    <property type="evidence" value="ECO:0007669"/>
    <property type="project" value="UniProtKB-KW"/>
</dbReference>
<feature type="binding site" evidence="13">
    <location>
        <position position="154"/>
    </location>
    <ligand>
        <name>(R)-pantoate</name>
        <dbReference type="ChEBI" id="CHEBI:15980"/>
    </ligand>
</feature>
<dbReference type="GO" id="GO:0005829">
    <property type="term" value="C:cytosol"/>
    <property type="evidence" value="ECO:0007669"/>
    <property type="project" value="TreeGrafter"/>
</dbReference>
<dbReference type="GO" id="GO:0015940">
    <property type="term" value="P:pantothenate biosynthetic process"/>
    <property type="evidence" value="ECO:0007669"/>
    <property type="project" value="UniProtKB-UniRule"/>
</dbReference>
<keyword evidence="9 13" id="KW-0547">Nucleotide-binding</keyword>
<comment type="pathway">
    <text evidence="2 13">Cofactor biosynthesis; (R)-pantothenate biosynthesis; (R)-pantothenate from (R)-pantoate and beta-alanine: step 1/1.</text>
</comment>
<dbReference type="Gene3D" id="3.40.50.620">
    <property type="entry name" value="HUPs"/>
    <property type="match status" value="1"/>
</dbReference>
<evidence type="ECO:0000313" key="15">
    <source>
        <dbReference type="Proteomes" id="UP000610862"/>
    </source>
</evidence>
<organism evidence="14 15">
    <name type="scientific">Lentihominibacter hominis</name>
    <dbReference type="NCBI Taxonomy" id="2763645"/>
    <lineage>
        <taxon>Bacteria</taxon>
        <taxon>Bacillati</taxon>
        <taxon>Bacillota</taxon>
        <taxon>Clostridia</taxon>
        <taxon>Peptostreptococcales</taxon>
        <taxon>Anaerovoracaceae</taxon>
        <taxon>Lentihominibacter</taxon>
    </lineage>
</organism>
<evidence type="ECO:0000256" key="8">
    <source>
        <dbReference type="ARBA" id="ARBA00022655"/>
    </source>
</evidence>
<feature type="binding site" evidence="13">
    <location>
        <begin position="185"/>
        <end position="188"/>
    </location>
    <ligand>
        <name>ATP</name>
        <dbReference type="ChEBI" id="CHEBI:30616"/>
    </ligand>
</feature>
<dbReference type="InterPro" id="IPR003721">
    <property type="entry name" value="Pantoate_ligase"/>
</dbReference>
<evidence type="ECO:0000256" key="10">
    <source>
        <dbReference type="ARBA" id="ARBA00022840"/>
    </source>
</evidence>
<feature type="binding site" evidence="13">
    <location>
        <position position="61"/>
    </location>
    <ligand>
        <name>(R)-pantoate</name>
        <dbReference type="ChEBI" id="CHEBI:15980"/>
    </ligand>
</feature>
<keyword evidence="15" id="KW-1185">Reference proteome</keyword>
<evidence type="ECO:0000256" key="7">
    <source>
        <dbReference type="ARBA" id="ARBA00022598"/>
    </source>
</evidence>
<comment type="catalytic activity">
    <reaction evidence="11 13">
        <text>(R)-pantoate + beta-alanine + ATP = (R)-pantothenate + AMP + diphosphate + H(+)</text>
        <dbReference type="Rhea" id="RHEA:10912"/>
        <dbReference type="ChEBI" id="CHEBI:15378"/>
        <dbReference type="ChEBI" id="CHEBI:15980"/>
        <dbReference type="ChEBI" id="CHEBI:29032"/>
        <dbReference type="ChEBI" id="CHEBI:30616"/>
        <dbReference type="ChEBI" id="CHEBI:33019"/>
        <dbReference type="ChEBI" id="CHEBI:57966"/>
        <dbReference type="ChEBI" id="CHEBI:456215"/>
        <dbReference type="EC" id="6.3.2.1"/>
    </reaction>
</comment>
<dbReference type="GO" id="GO:0004592">
    <property type="term" value="F:pantoate-beta-alanine ligase activity"/>
    <property type="evidence" value="ECO:0007669"/>
    <property type="project" value="UniProtKB-UniRule"/>
</dbReference>
<evidence type="ECO:0000256" key="3">
    <source>
        <dbReference type="ARBA" id="ARBA00009256"/>
    </source>
</evidence>
<dbReference type="SUPFAM" id="SSF52374">
    <property type="entry name" value="Nucleotidylyl transferase"/>
    <property type="match status" value="1"/>
</dbReference>
<protein>
    <recommendedName>
        <fullName evidence="5 13">Pantothenate synthetase</fullName>
        <shortName evidence="13">PS</shortName>
        <ecNumber evidence="4 13">6.3.2.1</ecNumber>
    </recommendedName>
    <alternativeName>
        <fullName evidence="13">Pantoate--beta-alanine ligase</fullName>
    </alternativeName>
    <alternativeName>
        <fullName evidence="13">Pantoate-activating enzyme</fullName>
    </alternativeName>
</protein>
<feature type="binding site" evidence="13">
    <location>
        <position position="177"/>
    </location>
    <ligand>
        <name>ATP</name>
        <dbReference type="ChEBI" id="CHEBI:30616"/>
    </ligand>
</feature>
<evidence type="ECO:0000256" key="1">
    <source>
        <dbReference type="ARBA" id="ARBA00004496"/>
    </source>
</evidence>
<dbReference type="NCBIfam" id="TIGR00018">
    <property type="entry name" value="panC"/>
    <property type="match status" value="1"/>
</dbReference>
<reference evidence="14" key="1">
    <citation type="submission" date="2020-08" db="EMBL/GenBank/DDBJ databases">
        <title>Genome public.</title>
        <authorList>
            <person name="Liu C."/>
            <person name="Sun Q."/>
        </authorList>
    </citation>
    <scope>NUCLEOTIDE SEQUENCE</scope>
    <source>
        <strain evidence="14">NSJ-24</strain>
    </source>
</reference>
<evidence type="ECO:0000256" key="4">
    <source>
        <dbReference type="ARBA" id="ARBA00012219"/>
    </source>
</evidence>